<evidence type="ECO:0000256" key="4">
    <source>
        <dbReference type="ARBA" id="ARBA00048336"/>
    </source>
</evidence>
<dbReference type="Gene3D" id="3.60.21.10">
    <property type="match status" value="1"/>
</dbReference>
<dbReference type="Pfam" id="PF00149">
    <property type="entry name" value="Metallophos"/>
    <property type="match status" value="1"/>
</dbReference>
<dbReference type="InterPro" id="IPR029052">
    <property type="entry name" value="Metallo-depent_PP-like"/>
</dbReference>
<dbReference type="InterPro" id="IPR004843">
    <property type="entry name" value="Calcineurin-like_PHP"/>
</dbReference>
<evidence type="ECO:0000313" key="9">
    <source>
        <dbReference type="Proteomes" id="UP001147733"/>
    </source>
</evidence>
<evidence type="ECO:0000256" key="2">
    <source>
        <dbReference type="ARBA" id="ARBA00022801"/>
    </source>
</evidence>
<sequence length="371" mass="41579">MTDSKVPQPGPAKLKRNAGPDEWLEAAKDCKYLSEAHMKQLCEIVKEYMMEESNIQPVATPVTICGDIHDGTELDAPHTSTSVITSDDIEPPSTITDPKARKKMRGSQHDDEEGDDPEPDTRSRSASETSSALKLNRNFVFLGDYVDRGYFSLETLTLLLCLKAKYPDRVTLVRGNHESRQITQVYGFYEECFQKYGSASVWKACCQVFDFMTLGAIIDGKVLCVHGGLSPEIRTLDQVRVVARAQEIPHEGAFCDLVWSDPDDVETWAVSPRGAGWLFGDRVADEFCHVNDLSLIARAHQLVNEGYKYHFSNQNVVTVWSAPNYCYRCGNLASVCEIGDDLKPTFKLFSAVSDDQRHMPTSRPGRSEYFL</sequence>
<dbReference type="PROSITE" id="PS00125">
    <property type="entry name" value="SER_THR_PHOSPHATASE"/>
    <property type="match status" value="1"/>
</dbReference>
<dbReference type="Proteomes" id="UP001147733">
    <property type="component" value="Unassembled WGS sequence"/>
</dbReference>
<reference evidence="8" key="1">
    <citation type="submission" date="2022-11" db="EMBL/GenBank/DDBJ databases">
        <authorList>
            <person name="Petersen C."/>
        </authorList>
    </citation>
    <scope>NUCLEOTIDE SEQUENCE</scope>
    <source>
        <strain evidence="8">IBT 23319</strain>
    </source>
</reference>
<dbReference type="SMART" id="SM00156">
    <property type="entry name" value="PP2Ac"/>
    <property type="match status" value="1"/>
</dbReference>
<comment type="caution">
    <text evidence="8">The sequence shown here is derived from an EMBL/GenBank/DDBJ whole genome shotgun (WGS) entry which is preliminary data.</text>
</comment>
<accession>A0A9W9TM03</accession>
<feature type="domain" description="Serine/threonine specific protein phosphatases" evidence="7">
    <location>
        <begin position="173"/>
        <end position="178"/>
    </location>
</feature>
<evidence type="ECO:0000259" key="7">
    <source>
        <dbReference type="PROSITE" id="PS00125"/>
    </source>
</evidence>
<evidence type="ECO:0000256" key="3">
    <source>
        <dbReference type="ARBA" id="ARBA00023211"/>
    </source>
</evidence>
<keyword evidence="9" id="KW-1185">Reference proteome</keyword>
<keyword evidence="2 5" id="KW-0378">Hydrolase</keyword>
<dbReference type="RefSeq" id="XP_056499993.1">
    <property type="nucleotide sequence ID" value="XM_056646552.1"/>
</dbReference>
<dbReference type="SUPFAM" id="SSF56300">
    <property type="entry name" value="Metallo-dependent phosphatases"/>
    <property type="match status" value="1"/>
</dbReference>
<organism evidence="8 9">
    <name type="scientific">Penicillium citrinum</name>
    <dbReference type="NCBI Taxonomy" id="5077"/>
    <lineage>
        <taxon>Eukaryota</taxon>
        <taxon>Fungi</taxon>
        <taxon>Dikarya</taxon>
        <taxon>Ascomycota</taxon>
        <taxon>Pezizomycotina</taxon>
        <taxon>Eurotiomycetes</taxon>
        <taxon>Eurotiomycetidae</taxon>
        <taxon>Eurotiales</taxon>
        <taxon>Aspergillaceae</taxon>
        <taxon>Penicillium</taxon>
    </lineage>
</organism>
<evidence type="ECO:0000256" key="5">
    <source>
        <dbReference type="RuleBase" id="RU004273"/>
    </source>
</evidence>
<dbReference type="EC" id="3.1.3.16" evidence="5"/>
<proteinExistence type="inferred from homology"/>
<evidence type="ECO:0000256" key="1">
    <source>
        <dbReference type="ARBA" id="ARBA00022723"/>
    </source>
</evidence>
<dbReference type="GeneID" id="81385719"/>
<dbReference type="InterPro" id="IPR047129">
    <property type="entry name" value="PPA2-like"/>
</dbReference>
<dbReference type="OrthoDB" id="1930084at2759"/>
<comment type="similarity">
    <text evidence="5">Belongs to the PPP phosphatase family.</text>
</comment>
<comment type="catalytic activity">
    <reaction evidence="4 5">
        <text>O-phospho-L-threonyl-[protein] + H2O = L-threonyl-[protein] + phosphate</text>
        <dbReference type="Rhea" id="RHEA:47004"/>
        <dbReference type="Rhea" id="RHEA-COMP:11060"/>
        <dbReference type="Rhea" id="RHEA-COMP:11605"/>
        <dbReference type="ChEBI" id="CHEBI:15377"/>
        <dbReference type="ChEBI" id="CHEBI:30013"/>
        <dbReference type="ChEBI" id="CHEBI:43474"/>
        <dbReference type="ChEBI" id="CHEBI:61977"/>
        <dbReference type="EC" id="3.1.3.16"/>
    </reaction>
</comment>
<keyword evidence="1" id="KW-0479">Metal-binding</keyword>
<dbReference type="InterPro" id="IPR006186">
    <property type="entry name" value="Ser/Thr-sp_prot-phosphatase"/>
</dbReference>
<evidence type="ECO:0000313" key="8">
    <source>
        <dbReference type="EMBL" id="KAJ5227628.1"/>
    </source>
</evidence>
<feature type="region of interest" description="Disordered" evidence="6">
    <location>
        <begin position="1"/>
        <end position="20"/>
    </location>
</feature>
<evidence type="ECO:0000256" key="6">
    <source>
        <dbReference type="SAM" id="MobiDB-lite"/>
    </source>
</evidence>
<keyword evidence="3" id="KW-0464">Manganese</keyword>
<dbReference type="PANTHER" id="PTHR45619">
    <property type="entry name" value="SERINE/THREONINE-PROTEIN PHOSPHATASE PP2A-RELATED"/>
    <property type="match status" value="1"/>
</dbReference>
<reference evidence="8" key="2">
    <citation type="journal article" date="2023" name="IMA Fungus">
        <title>Comparative genomic study of the Penicillium genus elucidates a diverse pangenome and 15 lateral gene transfer events.</title>
        <authorList>
            <person name="Petersen C."/>
            <person name="Sorensen T."/>
            <person name="Nielsen M.R."/>
            <person name="Sondergaard T.E."/>
            <person name="Sorensen J.L."/>
            <person name="Fitzpatrick D.A."/>
            <person name="Frisvad J.C."/>
            <person name="Nielsen K.L."/>
        </authorList>
    </citation>
    <scope>NUCLEOTIDE SEQUENCE</scope>
    <source>
        <strain evidence="8">IBT 23319</strain>
    </source>
</reference>
<name>A0A9W9TM03_PENCI</name>
<feature type="region of interest" description="Disordered" evidence="6">
    <location>
        <begin position="75"/>
        <end position="129"/>
    </location>
</feature>
<dbReference type="PRINTS" id="PR00114">
    <property type="entry name" value="STPHPHTASE"/>
</dbReference>
<dbReference type="GO" id="GO:0046872">
    <property type="term" value="F:metal ion binding"/>
    <property type="evidence" value="ECO:0007669"/>
    <property type="project" value="UniProtKB-KW"/>
</dbReference>
<dbReference type="EMBL" id="JAPQKT010000006">
    <property type="protein sequence ID" value="KAJ5227628.1"/>
    <property type="molecule type" value="Genomic_DNA"/>
</dbReference>
<protein>
    <recommendedName>
        <fullName evidence="5">Serine/threonine-protein phosphatase</fullName>
        <ecNumber evidence="5">3.1.3.16</ecNumber>
    </recommendedName>
</protein>
<dbReference type="AlphaFoldDB" id="A0A9W9TM03"/>
<gene>
    <name evidence="8" type="ORF">N7469_007634</name>
</gene>
<dbReference type="GO" id="GO:0004722">
    <property type="term" value="F:protein serine/threonine phosphatase activity"/>
    <property type="evidence" value="ECO:0007669"/>
    <property type="project" value="UniProtKB-EC"/>
</dbReference>